<protein>
    <recommendedName>
        <fullName evidence="2">Beta-lactamase-related domain-containing protein</fullName>
    </recommendedName>
</protein>
<feature type="signal peptide" evidence="1">
    <location>
        <begin position="1"/>
        <end position="20"/>
    </location>
</feature>
<dbReference type="SUPFAM" id="SSF56601">
    <property type="entry name" value="beta-lactamase/transpeptidase-like"/>
    <property type="match status" value="1"/>
</dbReference>
<accession>A0ABP7ZQB8</accession>
<sequence length="401" mass="45139">MKKIYLFISLIGLLCSSRQAISQSHVVTRLDGSTISGGAIDSILNTLKNQAKVPGIGLAILNNKKTVYLKTYGYKNKLREELLDTASIVYAASFSKAVCGYLCMKLVDRNLLDLDKPLYQYLRKPIPEYPNFVGLKGDQRWKKITARMCLSHTTGFPNLKWYDPTAANPDYDSLGVVKIYFEPGSRYAYSGEGFKLLQLALEELSGKTFDDLASELIFNPIGMYKSGYVWHDSFGDDLAIGHNDHEQQNVKSKKTVAVAGGSMVTTISDYARFIEYVVQGKGIKENIFEEMIRPQIRIYSKTQFPPISSETTDENEAVQLAYGLGWGLLKTPYGRAFFKEGGDDAWKNYNINFIDRGISIVMICNSVNGSMLFKDLLAQLIGDTFTPWKWEQYYPIGYQAD</sequence>
<evidence type="ECO:0000256" key="1">
    <source>
        <dbReference type="SAM" id="SignalP"/>
    </source>
</evidence>
<dbReference type="InterPro" id="IPR001466">
    <property type="entry name" value="Beta-lactam-related"/>
</dbReference>
<reference evidence="4" key="1">
    <citation type="journal article" date="2019" name="Int. J. Syst. Evol. Microbiol.">
        <title>The Global Catalogue of Microorganisms (GCM) 10K type strain sequencing project: providing services to taxonomists for standard genome sequencing and annotation.</title>
        <authorList>
            <consortium name="The Broad Institute Genomics Platform"/>
            <consortium name="The Broad Institute Genome Sequencing Center for Infectious Disease"/>
            <person name="Wu L."/>
            <person name="Ma J."/>
        </authorList>
    </citation>
    <scope>NUCLEOTIDE SEQUENCE [LARGE SCALE GENOMIC DNA]</scope>
    <source>
        <strain evidence="4">JCM 16722</strain>
    </source>
</reference>
<gene>
    <name evidence="3" type="ORF">GCM10022218_01720</name>
</gene>
<dbReference type="InterPro" id="IPR012338">
    <property type="entry name" value="Beta-lactam/transpept-like"/>
</dbReference>
<keyword evidence="1" id="KW-0732">Signal</keyword>
<dbReference type="InterPro" id="IPR050789">
    <property type="entry name" value="Diverse_Enzym_Activities"/>
</dbReference>
<dbReference type="PANTHER" id="PTHR43283:SF18">
    <property type="match status" value="1"/>
</dbReference>
<evidence type="ECO:0000313" key="4">
    <source>
        <dbReference type="Proteomes" id="UP001500167"/>
    </source>
</evidence>
<evidence type="ECO:0000313" key="3">
    <source>
        <dbReference type="EMBL" id="GAA4167803.1"/>
    </source>
</evidence>
<dbReference type="Pfam" id="PF00144">
    <property type="entry name" value="Beta-lactamase"/>
    <property type="match status" value="1"/>
</dbReference>
<feature type="domain" description="Beta-lactamase-related" evidence="2">
    <location>
        <begin position="42"/>
        <end position="369"/>
    </location>
</feature>
<organism evidence="3 4">
    <name type="scientific">Sphingobacterium ginsenosidimutans</name>
    <dbReference type="NCBI Taxonomy" id="687845"/>
    <lineage>
        <taxon>Bacteria</taxon>
        <taxon>Pseudomonadati</taxon>
        <taxon>Bacteroidota</taxon>
        <taxon>Sphingobacteriia</taxon>
        <taxon>Sphingobacteriales</taxon>
        <taxon>Sphingobacteriaceae</taxon>
        <taxon>Sphingobacterium</taxon>
    </lineage>
</organism>
<dbReference type="PANTHER" id="PTHR43283">
    <property type="entry name" value="BETA-LACTAMASE-RELATED"/>
    <property type="match status" value="1"/>
</dbReference>
<feature type="chain" id="PRO_5046571932" description="Beta-lactamase-related domain-containing protein" evidence="1">
    <location>
        <begin position="21"/>
        <end position="401"/>
    </location>
</feature>
<dbReference type="EMBL" id="BAAAZK010000002">
    <property type="protein sequence ID" value="GAA4167803.1"/>
    <property type="molecule type" value="Genomic_DNA"/>
</dbReference>
<proteinExistence type="predicted"/>
<name>A0ABP7ZQB8_9SPHI</name>
<evidence type="ECO:0000259" key="2">
    <source>
        <dbReference type="Pfam" id="PF00144"/>
    </source>
</evidence>
<comment type="caution">
    <text evidence="3">The sequence shown here is derived from an EMBL/GenBank/DDBJ whole genome shotgun (WGS) entry which is preliminary data.</text>
</comment>
<dbReference type="Proteomes" id="UP001500167">
    <property type="component" value="Unassembled WGS sequence"/>
</dbReference>
<keyword evidence="4" id="KW-1185">Reference proteome</keyword>
<dbReference type="RefSeq" id="WP_346083656.1">
    <property type="nucleotide sequence ID" value="NZ_BAAAZK010000002.1"/>
</dbReference>
<dbReference type="Gene3D" id="3.40.710.10">
    <property type="entry name" value="DD-peptidase/beta-lactamase superfamily"/>
    <property type="match status" value="1"/>
</dbReference>